<gene>
    <name evidence="7" type="ordered locus">MTR_1g105575</name>
    <name evidence="8" type="ORF">MtrunA17_Chr1g0206171</name>
</gene>
<comment type="subcellular location">
    <subcellularLocation>
        <location evidence="1">Secreted</location>
    </subcellularLocation>
</comment>
<evidence type="ECO:0000313" key="11">
    <source>
        <dbReference type="Proteomes" id="UP000265566"/>
    </source>
</evidence>
<keyword evidence="4" id="KW-0677">Repeat</keyword>
<evidence type="ECO:0000313" key="10">
    <source>
        <dbReference type="Proteomes" id="UP000002051"/>
    </source>
</evidence>
<dbReference type="HOGENOM" id="CLU_1878482_0_0_1"/>
<dbReference type="InterPro" id="IPR002902">
    <property type="entry name" value="GNK2"/>
</dbReference>
<accession>A0A072VPL0</accession>
<evidence type="ECO:0000313" key="7">
    <source>
        <dbReference type="EMBL" id="KEH43934.1"/>
    </source>
</evidence>
<keyword evidence="10" id="KW-1185">Reference proteome</keyword>
<dbReference type="InterPro" id="IPR038408">
    <property type="entry name" value="GNK2_sf"/>
</dbReference>
<evidence type="ECO:0000256" key="1">
    <source>
        <dbReference type="ARBA" id="ARBA00004613"/>
    </source>
</evidence>
<dbReference type="PROSITE" id="PS51473">
    <property type="entry name" value="GNK2"/>
    <property type="match status" value="1"/>
</dbReference>
<dbReference type="STRING" id="3880.A0A072VPL0"/>
<dbReference type="EMBL" id="PSQE01000001">
    <property type="protein sequence ID" value="RHN82095.1"/>
    <property type="molecule type" value="Genomic_DNA"/>
</dbReference>
<dbReference type="Gramene" id="rna6219">
    <property type="protein sequence ID" value="RHN82095.1"/>
    <property type="gene ID" value="gene6219"/>
</dbReference>
<dbReference type="Gene3D" id="3.30.430.20">
    <property type="entry name" value="Gnk2 domain, C-X8-C-X2-C motif"/>
    <property type="match status" value="1"/>
</dbReference>
<dbReference type="PANTHER" id="PTHR32411">
    <property type="entry name" value="CYSTEINE-RICH REPEAT SECRETORY PROTEIN 38-RELATED"/>
    <property type="match status" value="1"/>
</dbReference>
<evidence type="ECO:0000256" key="2">
    <source>
        <dbReference type="ARBA" id="ARBA00022525"/>
    </source>
</evidence>
<evidence type="ECO:0000259" key="6">
    <source>
        <dbReference type="PROSITE" id="PS51473"/>
    </source>
</evidence>
<proteinExistence type="inferred from homology"/>
<evidence type="ECO:0000313" key="8">
    <source>
        <dbReference type="EMBL" id="RHN82095.1"/>
    </source>
</evidence>
<evidence type="ECO:0000256" key="3">
    <source>
        <dbReference type="ARBA" id="ARBA00022729"/>
    </source>
</evidence>
<evidence type="ECO:0000313" key="9">
    <source>
        <dbReference type="EnsemblPlants" id="KEH43934"/>
    </source>
</evidence>
<keyword evidence="2" id="KW-0964">Secreted</keyword>
<evidence type="ECO:0000256" key="5">
    <source>
        <dbReference type="ARBA" id="ARBA00038515"/>
    </source>
</evidence>
<reference evidence="7 10" key="2">
    <citation type="journal article" date="2014" name="BMC Genomics">
        <title>An improved genome release (version Mt4.0) for the model legume Medicago truncatula.</title>
        <authorList>
            <person name="Tang H."/>
            <person name="Krishnakumar V."/>
            <person name="Bidwell S."/>
            <person name="Rosen B."/>
            <person name="Chan A."/>
            <person name="Zhou S."/>
            <person name="Gentzbittel L."/>
            <person name="Childs K.L."/>
            <person name="Yandell M."/>
            <person name="Gundlach H."/>
            <person name="Mayer K.F."/>
            <person name="Schwartz D.C."/>
            <person name="Town C.D."/>
        </authorList>
    </citation>
    <scope>GENOME REANNOTATION</scope>
    <source>
        <strain evidence="7">A17</strain>
        <strain evidence="9 10">cv. Jemalong A17</strain>
    </source>
</reference>
<dbReference type="EnsemblPlants" id="KEH43934">
    <property type="protein sequence ID" value="KEH43934"/>
    <property type="gene ID" value="MTR_1g105575"/>
</dbReference>
<dbReference type="EMBL" id="CM001217">
    <property type="protein sequence ID" value="KEH43934.1"/>
    <property type="molecule type" value="Genomic_DNA"/>
</dbReference>
<dbReference type="Proteomes" id="UP000002051">
    <property type="component" value="Unassembled WGS sequence"/>
</dbReference>
<dbReference type="AlphaFoldDB" id="A0A072VPL0"/>
<reference evidence="11" key="4">
    <citation type="journal article" date="2018" name="Nat. Plants">
        <title>Whole-genome landscape of Medicago truncatula symbiotic genes.</title>
        <authorList>
            <person name="Pecrix Y."/>
            <person name="Staton S.E."/>
            <person name="Sallet E."/>
            <person name="Lelandais-Briere C."/>
            <person name="Moreau S."/>
            <person name="Carrere S."/>
            <person name="Blein T."/>
            <person name="Jardinaud M.F."/>
            <person name="Latrasse D."/>
            <person name="Zouine M."/>
            <person name="Zahm M."/>
            <person name="Kreplak J."/>
            <person name="Mayjonade B."/>
            <person name="Satge C."/>
            <person name="Perez M."/>
            <person name="Cauet S."/>
            <person name="Marande W."/>
            <person name="Chantry-Darmon C."/>
            <person name="Lopez-Roques C."/>
            <person name="Bouchez O."/>
            <person name="Berard A."/>
            <person name="Debelle F."/>
            <person name="Munos S."/>
            <person name="Bendahmane A."/>
            <person name="Berges H."/>
            <person name="Niebel A."/>
            <person name="Buitink J."/>
            <person name="Frugier F."/>
            <person name="Benhamed M."/>
            <person name="Crespi M."/>
            <person name="Gouzy J."/>
            <person name="Gamas P."/>
        </authorList>
    </citation>
    <scope>NUCLEOTIDE SEQUENCE [LARGE SCALE GENOMIC DNA]</scope>
    <source>
        <strain evidence="11">cv. Jemalong A17</strain>
    </source>
</reference>
<reference evidence="8" key="5">
    <citation type="journal article" date="2018" name="Nat. Plants">
        <title>Whole-genome landscape of Medicago truncatula symbiotic genes.</title>
        <authorList>
            <person name="Pecrix Y."/>
            <person name="Gamas P."/>
            <person name="Carrere S."/>
        </authorList>
    </citation>
    <scope>NUCLEOTIDE SEQUENCE</scope>
    <source>
        <tissue evidence="8">Leaves</tissue>
    </source>
</reference>
<dbReference type="PANTHER" id="PTHR32411:SF43">
    <property type="entry name" value="CYSTEINE-RICH REPEAT SECRETORY PROTEIN 38"/>
    <property type="match status" value="1"/>
</dbReference>
<dbReference type="Proteomes" id="UP000265566">
    <property type="component" value="Chromosome 1"/>
</dbReference>
<evidence type="ECO:0000256" key="4">
    <source>
        <dbReference type="ARBA" id="ARBA00022737"/>
    </source>
</evidence>
<reference evidence="9" key="3">
    <citation type="submission" date="2015-04" db="UniProtKB">
        <authorList>
            <consortium name="EnsemblPlants"/>
        </authorList>
    </citation>
    <scope>IDENTIFICATION</scope>
    <source>
        <strain evidence="9">cv. Jemalong A17</strain>
    </source>
</reference>
<protein>
    <submittedName>
        <fullName evidence="8">Putative Gnk2-like domain-containing protein</fullName>
    </submittedName>
    <submittedName>
        <fullName evidence="7">Salt stress response/antifungal domain protein</fullName>
    </submittedName>
</protein>
<dbReference type="CDD" id="cd23509">
    <property type="entry name" value="Gnk2-like"/>
    <property type="match status" value="1"/>
</dbReference>
<name>A0A072VPL0_MEDTR</name>
<sequence length="136" mass="15494">MNEQDYEGPQVGRFNNLLWNNMNDIRNLTSNVPNGSMKYAYKSVNIVDNQKLYAMVYCVQYLSSDNCSWCLSNAISTSCCRGKIGGRVYFPSCGLRFEFYPFSYPLASWTTIQQPQLPTATVPLSTLAYHQALHNH</sequence>
<reference evidence="7 10" key="1">
    <citation type="journal article" date="2011" name="Nature">
        <title>The Medicago genome provides insight into the evolution of rhizobial symbioses.</title>
        <authorList>
            <person name="Young N.D."/>
            <person name="Debelle F."/>
            <person name="Oldroyd G.E."/>
            <person name="Geurts R."/>
            <person name="Cannon S.B."/>
            <person name="Udvardi M.K."/>
            <person name="Benedito V.A."/>
            <person name="Mayer K.F."/>
            <person name="Gouzy J."/>
            <person name="Schoof H."/>
            <person name="Van de Peer Y."/>
            <person name="Proost S."/>
            <person name="Cook D.R."/>
            <person name="Meyers B.C."/>
            <person name="Spannagl M."/>
            <person name="Cheung F."/>
            <person name="De Mita S."/>
            <person name="Krishnakumar V."/>
            <person name="Gundlach H."/>
            <person name="Zhou S."/>
            <person name="Mudge J."/>
            <person name="Bharti A.K."/>
            <person name="Murray J.D."/>
            <person name="Naoumkina M.A."/>
            <person name="Rosen B."/>
            <person name="Silverstein K.A."/>
            <person name="Tang H."/>
            <person name="Rombauts S."/>
            <person name="Zhao P.X."/>
            <person name="Zhou P."/>
            <person name="Barbe V."/>
            <person name="Bardou P."/>
            <person name="Bechner M."/>
            <person name="Bellec A."/>
            <person name="Berger A."/>
            <person name="Berges H."/>
            <person name="Bidwell S."/>
            <person name="Bisseling T."/>
            <person name="Choisne N."/>
            <person name="Couloux A."/>
            <person name="Denny R."/>
            <person name="Deshpande S."/>
            <person name="Dai X."/>
            <person name="Doyle J.J."/>
            <person name="Dudez A.M."/>
            <person name="Farmer A.D."/>
            <person name="Fouteau S."/>
            <person name="Franken C."/>
            <person name="Gibelin C."/>
            <person name="Gish J."/>
            <person name="Goldstein S."/>
            <person name="Gonzalez A.J."/>
            <person name="Green P.J."/>
            <person name="Hallab A."/>
            <person name="Hartog M."/>
            <person name="Hua A."/>
            <person name="Humphray S.J."/>
            <person name="Jeong D.H."/>
            <person name="Jing Y."/>
            <person name="Jocker A."/>
            <person name="Kenton S.M."/>
            <person name="Kim D.J."/>
            <person name="Klee K."/>
            <person name="Lai H."/>
            <person name="Lang C."/>
            <person name="Lin S."/>
            <person name="Macmil S.L."/>
            <person name="Magdelenat G."/>
            <person name="Matthews L."/>
            <person name="McCorrison J."/>
            <person name="Monaghan E.L."/>
            <person name="Mun J.H."/>
            <person name="Najar F.Z."/>
            <person name="Nicholson C."/>
            <person name="Noirot C."/>
            <person name="O'Bleness M."/>
            <person name="Paule C.R."/>
            <person name="Poulain J."/>
            <person name="Prion F."/>
            <person name="Qin B."/>
            <person name="Qu C."/>
            <person name="Retzel E.F."/>
            <person name="Riddle C."/>
            <person name="Sallet E."/>
            <person name="Samain S."/>
            <person name="Samson N."/>
            <person name="Sanders I."/>
            <person name="Saurat O."/>
            <person name="Scarpelli C."/>
            <person name="Schiex T."/>
            <person name="Segurens B."/>
            <person name="Severin A.J."/>
            <person name="Sherrier D.J."/>
            <person name="Shi R."/>
            <person name="Sims S."/>
            <person name="Singer S.R."/>
            <person name="Sinharoy S."/>
            <person name="Sterck L."/>
            <person name="Viollet A."/>
            <person name="Wang B.B."/>
            <person name="Wang K."/>
            <person name="Wang M."/>
            <person name="Wang X."/>
            <person name="Warfsmann J."/>
            <person name="Weissenbach J."/>
            <person name="White D.D."/>
            <person name="White J.D."/>
            <person name="Wiley G.B."/>
            <person name="Wincker P."/>
            <person name="Xing Y."/>
            <person name="Yang L."/>
            <person name="Yao Z."/>
            <person name="Ying F."/>
            <person name="Zhai J."/>
            <person name="Zhou L."/>
            <person name="Zuber A."/>
            <person name="Denarie J."/>
            <person name="Dixon R.A."/>
            <person name="May G.D."/>
            <person name="Schwartz D.C."/>
            <person name="Rogers J."/>
            <person name="Quetier F."/>
            <person name="Town C.D."/>
            <person name="Roe B.A."/>
        </authorList>
    </citation>
    <scope>NUCLEOTIDE SEQUENCE [LARGE SCALE GENOMIC DNA]</scope>
    <source>
        <strain evidence="7">A17</strain>
        <strain evidence="9 10">cv. Jemalong A17</strain>
    </source>
</reference>
<organism evidence="7 10">
    <name type="scientific">Medicago truncatula</name>
    <name type="common">Barrel medic</name>
    <name type="synonym">Medicago tribuloides</name>
    <dbReference type="NCBI Taxonomy" id="3880"/>
    <lineage>
        <taxon>Eukaryota</taxon>
        <taxon>Viridiplantae</taxon>
        <taxon>Streptophyta</taxon>
        <taxon>Embryophyta</taxon>
        <taxon>Tracheophyta</taxon>
        <taxon>Spermatophyta</taxon>
        <taxon>Magnoliopsida</taxon>
        <taxon>eudicotyledons</taxon>
        <taxon>Gunneridae</taxon>
        <taxon>Pentapetalae</taxon>
        <taxon>rosids</taxon>
        <taxon>fabids</taxon>
        <taxon>Fabales</taxon>
        <taxon>Fabaceae</taxon>
        <taxon>Papilionoideae</taxon>
        <taxon>50 kb inversion clade</taxon>
        <taxon>NPAAA clade</taxon>
        <taxon>Hologalegina</taxon>
        <taxon>IRL clade</taxon>
        <taxon>Trifolieae</taxon>
        <taxon>Medicago</taxon>
    </lineage>
</organism>
<keyword evidence="3" id="KW-0732">Signal</keyword>
<dbReference type="InterPro" id="IPR050581">
    <property type="entry name" value="CRR_secretory_protein"/>
</dbReference>
<feature type="domain" description="Gnk2-homologous" evidence="6">
    <location>
        <begin position="1"/>
        <end position="102"/>
    </location>
</feature>
<dbReference type="GO" id="GO:0005576">
    <property type="term" value="C:extracellular region"/>
    <property type="evidence" value="ECO:0007669"/>
    <property type="project" value="UniProtKB-SubCell"/>
</dbReference>
<dbReference type="Pfam" id="PF01657">
    <property type="entry name" value="Stress-antifung"/>
    <property type="match status" value="1"/>
</dbReference>
<comment type="similarity">
    <text evidence="5">Belongs to the cysteine-rich repeat secretory protein family.</text>
</comment>